<dbReference type="InterPro" id="IPR027417">
    <property type="entry name" value="P-loop_NTPase"/>
</dbReference>
<proteinExistence type="predicted"/>
<comment type="caution">
    <text evidence="1">The sequence shown here is derived from an EMBL/GenBank/DDBJ whole genome shotgun (WGS) entry which is preliminary data.</text>
</comment>
<gene>
    <name evidence="1" type="ORF">PG996_002679</name>
</gene>
<reference evidence="1 2" key="1">
    <citation type="submission" date="2023-01" db="EMBL/GenBank/DDBJ databases">
        <title>Analysis of 21 Apiospora genomes using comparative genomics revels a genus with tremendous synthesis potential of carbohydrate active enzymes and secondary metabolites.</title>
        <authorList>
            <person name="Sorensen T."/>
        </authorList>
    </citation>
    <scope>NUCLEOTIDE SEQUENCE [LARGE SCALE GENOMIC DNA]</scope>
    <source>
        <strain evidence="1 2">CBS 83171</strain>
    </source>
</reference>
<accession>A0ABR1WPH3</accession>
<keyword evidence="2" id="KW-1185">Reference proteome</keyword>
<dbReference type="Proteomes" id="UP001446871">
    <property type="component" value="Unassembled WGS sequence"/>
</dbReference>
<evidence type="ECO:0000313" key="2">
    <source>
        <dbReference type="Proteomes" id="UP001446871"/>
    </source>
</evidence>
<protein>
    <submittedName>
        <fullName evidence="1">Uncharacterized protein</fullName>
    </submittedName>
</protein>
<organism evidence="1 2">
    <name type="scientific">Apiospora saccharicola</name>
    <dbReference type="NCBI Taxonomy" id="335842"/>
    <lineage>
        <taxon>Eukaryota</taxon>
        <taxon>Fungi</taxon>
        <taxon>Dikarya</taxon>
        <taxon>Ascomycota</taxon>
        <taxon>Pezizomycotina</taxon>
        <taxon>Sordariomycetes</taxon>
        <taxon>Xylariomycetidae</taxon>
        <taxon>Amphisphaeriales</taxon>
        <taxon>Apiosporaceae</taxon>
        <taxon>Apiospora</taxon>
    </lineage>
</organism>
<dbReference type="EMBL" id="JAQQWM010000001">
    <property type="protein sequence ID" value="KAK8083898.1"/>
    <property type="molecule type" value="Genomic_DNA"/>
</dbReference>
<sequence>MSLALEKLLGGPVCHGGTQILVRDDGKLNPNTNHYCETWIKAYEARESGNKEETLKLVRKATADLPPADFMAEMMELYPDAKVVHVRRDPPQRWWDSIQAVTARTAPWWFGVVLAPIPGWRHLATFASVQSRSTLRLAGLDPATATPSDLIRHGGPRESGISRRQTYILEAYHKKVASLVPERQLLEMELDDGWGPLCRFLDATVPNTPFPRVNDAKAADKYATGVLPKALGV</sequence>
<dbReference type="PANTHER" id="PTHR36978:SF3">
    <property type="entry name" value="P-LOOP CONTAINING NUCLEOSIDE TRIPHOSPHATE HYDROLASE PROTEIN"/>
    <property type="match status" value="1"/>
</dbReference>
<name>A0ABR1WPH3_9PEZI</name>
<dbReference type="Pfam" id="PF17784">
    <property type="entry name" value="Sulfotransfer_4"/>
    <property type="match status" value="1"/>
</dbReference>
<dbReference type="PANTHER" id="PTHR36978">
    <property type="entry name" value="P-LOOP CONTAINING NUCLEOTIDE TRIPHOSPHATE HYDROLASE"/>
    <property type="match status" value="1"/>
</dbReference>
<dbReference type="InterPro" id="IPR040632">
    <property type="entry name" value="Sulfotransfer_4"/>
</dbReference>
<evidence type="ECO:0000313" key="1">
    <source>
        <dbReference type="EMBL" id="KAK8083898.1"/>
    </source>
</evidence>
<dbReference type="SUPFAM" id="SSF52540">
    <property type="entry name" value="P-loop containing nucleoside triphosphate hydrolases"/>
    <property type="match status" value="1"/>
</dbReference>
<dbReference type="Gene3D" id="3.40.50.300">
    <property type="entry name" value="P-loop containing nucleotide triphosphate hydrolases"/>
    <property type="match status" value="1"/>
</dbReference>